<gene>
    <name evidence="1" type="ORF">METZ01_LOCUS151804</name>
</gene>
<accession>A0A382ABM3</accession>
<dbReference type="SUPFAM" id="SSF49478">
    <property type="entry name" value="Cna protein B-type domain"/>
    <property type="match status" value="1"/>
</dbReference>
<dbReference type="EMBL" id="UINC01024729">
    <property type="protein sequence ID" value="SVA98950.1"/>
    <property type="molecule type" value="Genomic_DNA"/>
</dbReference>
<name>A0A382ABM3_9ZZZZ</name>
<reference evidence="1" key="1">
    <citation type="submission" date="2018-05" db="EMBL/GenBank/DDBJ databases">
        <authorList>
            <person name="Lanie J.A."/>
            <person name="Ng W.-L."/>
            <person name="Kazmierczak K.M."/>
            <person name="Andrzejewski T.M."/>
            <person name="Davidsen T.M."/>
            <person name="Wayne K.J."/>
            <person name="Tettelin H."/>
            <person name="Glass J.I."/>
            <person name="Rusch D."/>
            <person name="Podicherti R."/>
            <person name="Tsui H.-C.T."/>
            <person name="Winkler M.E."/>
        </authorList>
    </citation>
    <scope>NUCLEOTIDE SEQUENCE</scope>
</reference>
<feature type="non-terminal residue" evidence="1">
    <location>
        <position position="366"/>
    </location>
</feature>
<dbReference type="AlphaFoldDB" id="A0A382ABM3"/>
<sequence length="366" mass="42293">MYSTITTTSKQVLVWALMFTLVLSVFPTTVADETDDEWFYDIGENVTDEDGDGSDDTIDIGYDPDTECDCDINITVYVDVYENGTVIDYLYDEHTINNGEYDWFSQDWTPEESGTFDFQVYMYDEWNNLEDYWNVTGIELEPMTGSADETINVDNMVGDYHDDGINNDMGMFAFVKNDAVEDVEISVEYFNGVIWTYYANGTTDDNGEFLIENATNGEYRWNAEYDGELLEEETVSYTEIDATTNLSHQLTIDDWDDAGDYDDFLAAIFEGNDTKDDGYVEVYDEDGDLYDSGNTDDDYYGYDVYVLYDVEEGNYTFNLYYEEDGELLQSGWLHSYGSSSTNYDEWFYDWDYDVYSNDTITIGYDP</sequence>
<proteinExistence type="predicted"/>
<evidence type="ECO:0000313" key="1">
    <source>
        <dbReference type="EMBL" id="SVA98950.1"/>
    </source>
</evidence>
<protein>
    <submittedName>
        <fullName evidence="1">Uncharacterized protein</fullName>
    </submittedName>
</protein>
<organism evidence="1">
    <name type="scientific">marine metagenome</name>
    <dbReference type="NCBI Taxonomy" id="408172"/>
    <lineage>
        <taxon>unclassified sequences</taxon>
        <taxon>metagenomes</taxon>
        <taxon>ecological metagenomes</taxon>
    </lineage>
</organism>